<evidence type="ECO:0000313" key="1">
    <source>
        <dbReference type="EMBL" id="SVD54571.1"/>
    </source>
</evidence>
<proteinExistence type="predicted"/>
<organism evidence="1">
    <name type="scientific">marine metagenome</name>
    <dbReference type="NCBI Taxonomy" id="408172"/>
    <lineage>
        <taxon>unclassified sequences</taxon>
        <taxon>metagenomes</taxon>
        <taxon>ecological metagenomes</taxon>
    </lineage>
</organism>
<reference evidence="1" key="1">
    <citation type="submission" date="2018-05" db="EMBL/GenBank/DDBJ databases">
        <authorList>
            <person name="Lanie J.A."/>
            <person name="Ng W.-L."/>
            <person name="Kazmierczak K.M."/>
            <person name="Andrzejewski T.M."/>
            <person name="Davidsen T.M."/>
            <person name="Wayne K.J."/>
            <person name="Tettelin H."/>
            <person name="Glass J.I."/>
            <person name="Rusch D."/>
            <person name="Podicherti R."/>
            <person name="Tsui H.-C.T."/>
            <person name="Winkler M.E."/>
        </authorList>
    </citation>
    <scope>NUCLEOTIDE SEQUENCE</scope>
</reference>
<feature type="non-terminal residue" evidence="1">
    <location>
        <position position="40"/>
    </location>
</feature>
<dbReference type="AlphaFoldDB" id="A0A382W8Y0"/>
<accession>A0A382W8Y0</accession>
<feature type="non-terminal residue" evidence="1">
    <location>
        <position position="1"/>
    </location>
</feature>
<protein>
    <submittedName>
        <fullName evidence="1">Uncharacterized protein</fullName>
    </submittedName>
</protein>
<name>A0A382W8Y0_9ZZZZ</name>
<dbReference type="EMBL" id="UINC01157529">
    <property type="protein sequence ID" value="SVD54571.1"/>
    <property type="molecule type" value="Genomic_DNA"/>
</dbReference>
<sequence length="40" mass="4766">MELTMLEDIFKMQLELNDYVFKKNNLKDKSGNDLNMQSII</sequence>
<gene>
    <name evidence="1" type="ORF">METZ01_LOCUS407425</name>
</gene>